<gene>
    <name evidence="6" type="ORF">FE257_009221</name>
</gene>
<reference evidence="6" key="1">
    <citation type="journal article" date="2019" name="Beilstein J. Org. Chem.">
        <title>Nanangenines: drimane sesquiterpenoids as the dominant metabolite cohort of a novel Australian fungus, Aspergillus nanangensis.</title>
        <authorList>
            <person name="Lacey H.J."/>
            <person name="Gilchrist C.L.M."/>
            <person name="Crombie A."/>
            <person name="Kalaitzis J.A."/>
            <person name="Vuong D."/>
            <person name="Rutledge P.J."/>
            <person name="Turner P."/>
            <person name="Pitt J.I."/>
            <person name="Lacey E."/>
            <person name="Chooi Y.H."/>
            <person name="Piggott A.M."/>
        </authorList>
    </citation>
    <scope>NUCLEOTIDE SEQUENCE</scope>
    <source>
        <strain evidence="6">MST-FP2251</strain>
    </source>
</reference>
<keyword evidence="2" id="KW-0862">Zinc</keyword>
<dbReference type="Pfam" id="PF08240">
    <property type="entry name" value="ADH_N"/>
    <property type="match status" value="1"/>
</dbReference>
<comment type="caution">
    <text evidence="6">The sequence shown here is derived from an EMBL/GenBank/DDBJ whole genome shotgun (WGS) entry which is preliminary data.</text>
</comment>
<name>A0AAD4CKP9_ASPNN</name>
<dbReference type="Proteomes" id="UP001194746">
    <property type="component" value="Unassembled WGS sequence"/>
</dbReference>
<dbReference type="GO" id="GO:0008270">
    <property type="term" value="F:zinc ion binding"/>
    <property type="evidence" value="ECO:0007669"/>
    <property type="project" value="InterPro"/>
</dbReference>
<keyword evidence="1" id="KW-0479">Metal-binding</keyword>
<dbReference type="InterPro" id="IPR013154">
    <property type="entry name" value="ADH-like_N"/>
</dbReference>
<keyword evidence="7" id="KW-1185">Reference proteome</keyword>
<accession>A0AAD4CKP9</accession>
<dbReference type="InterPro" id="IPR036291">
    <property type="entry name" value="NAD(P)-bd_dom_sf"/>
</dbReference>
<keyword evidence="3" id="KW-0560">Oxidoreductase</keyword>
<feature type="domain" description="Alcohol dehydrogenase-like N-terminal" evidence="5">
    <location>
        <begin position="24"/>
        <end position="151"/>
    </location>
</feature>
<dbReference type="Gene3D" id="3.90.180.10">
    <property type="entry name" value="Medium-chain alcohol dehydrogenases, catalytic domain"/>
    <property type="match status" value="1"/>
</dbReference>
<dbReference type="EMBL" id="VCAU01000050">
    <property type="protein sequence ID" value="KAF9888226.1"/>
    <property type="molecule type" value="Genomic_DNA"/>
</dbReference>
<sequence>MLALHAQDASSGLELKQLPIPLLGPEDVLIKVHSAGITPGVMKLLKMGQSAVPTTVGHEAAGVVAKLGEKINDEVSGTNRLAIGDRVRVHPILSCGECHHCRLKLDSMCDEAALMGFAKFGDKTGLYAQYHDGALAEYVRVPYGFVDRLPDNVSFDMGAKLHDVATALRVLKLAEVTKPNSTIILTAPTGTMGTTTLKLVKFFPNIKRIILVGRTKERLESIQHLTHAETIIFPLSTPPKEPSLPPSNRPPGPPQPSPIVNQLRELAPEGITAIIDYSPIGPTLGQILPALATCGIIVHMGGNPTPLQVPLVLIMSKAWRLVGNRAHTRDDARQVMQWLQCGELDMSDLITHRFSLEEVHRAIDIIETRHEPIWMSVIQVIPKTGDT</sequence>
<dbReference type="GO" id="GO:0016491">
    <property type="term" value="F:oxidoreductase activity"/>
    <property type="evidence" value="ECO:0007669"/>
    <property type="project" value="UniProtKB-KW"/>
</dbReference>
<dbReference type="InterPro" id="IPR050129">
    <property type="entry name" value="Zn_alcohol_dh"/>
</dbReference>
<dbReference type="InterPro" id="IPR002328">
    <property type="entry name" value="ADH_Zn_CS"/>
</dbReference>
<evidence type="ECO:0000259" key="5">
    <source>
        <dbReference type="Pfam" id="PF08240"/>
    </source>
</evidence>
<proteinExistence type="predicted"/>
<evidence type="ECO:0000313" key="7">
    <source>
        <dbReference type="Proteomes" id="UP001194746"/>
    </source>
</evidence>
<dbReference type="PANTHER" id="PTHR43401">
    <property type="entry name" value="L-THREONINE 3-DEHYDROGENASE"/>
    <property type="match status" value="1"/>
</dbReference>
<evidence type="ECO:0000256" key="4">
    <source>
        <dbReference type="SAM" id="MobiDB-lite"/>
    </source>
</evidence>
<dbReference type="SUPFAM" id="SSF51735">
    <property type="entry name" value="NAD(P)-binding Rossmann-fold domains"/>
    <property type="match status" value="1"/>
</dbReference>
<feature type="compositionally biased region" description="Pro residues" evidence="4">
    <location>
        <begin position="236"/>
        <end position="257"/>
    </location>
</feature>
<evidence type="ECO:0000313" key="6">
    <source>
        <dbReference type="EMBL" id="KAF9888226.1"/>
    </source>
</evidence>
<evidence type="ECO:0000256" key="3">
    <source>
        <dbReference type="ARBA" id="ARBA00023002"/>
    </source>
</evidence>
<dbReference type="PANTHER" id="PTHR43401:SF2">
    <property type="entry name" value="L-THREONINE 3-DEHYDROGENASE"/>
    <property type="match status" value="1"/>
</dbReference>
<feature type="region of interest" description="Disordered" evidence="4">
    <location>
        <begin position="234"/>
        <end position="258"/>
    </location>
</feature>
<protein>
    <recommendedName>
        <fullName evidence="5">Alcohol dehydrogenase-like N-terminal domain-containing protein</fullName>
    </recommendedName>
</protein>
<dbReference type="Gene3D" id="3.40.50.720">
    <property type="entry name" value="NAD(P)-binding Rossmann-like Domain"/>
    <property type="match status" value="1"/>
</dbReference>
<organism evidence="6 7">
    <name type="scientific">Aspergillus nanangensis</name>
    <dbReference type="NCBI Taxonomy" id="2582783"/>
    <lineage>
        <taxon>Eukaryota</taxon>
        <taxon>Fungi</taxon>
        <taxon>Dikarya</taxon>
        <taxon>Ascomycota</taxon>
        <taxon>Pezizomycotina</taxon>
        <taxon>Eurotiomycetes</taxon>
        <taxon>Eurotiomycetidae</taxon>
        <taxon>Eurotiales</taxon>
        <taxon>Aspergillaceae</taxon>
        <taxon>Aspergillus</taxon>
        <taxon>Aspergillus subgen. Circumdati</taxon>
    </lineage>
</organism>
<evidence type="ECO:0000256" key="1">
    <source>
        <dbReference type="ARBA" id="ARBA00022723"/>
    </source>
</evidence>
<dbReference type="PROSITE" id="PS00059">
    <property type="entry name" value="ADH_ZINC"/>
    <property type="match status" value="1"/>
</dbReference>
<dbReference type="InterPro" id="IPR011032">
    <property type="entry name" value="GroES-like_sf"/>
</dbReference>
<dbReference type="SUPFAM" id="SSF50129">
    <property type="entry name" value="GroES-like"/>
    <property type="match status" value="1"/>
</dbReference>
<evidence type="ECO:0000256" key="2">
    <source>
        <dbReference type="ARBA" id="ARBA00022833"/>
    </source>
</evidence>
<dbReference type="AlphaFoldDB" id="A0AAD4CKP9"/>
<reference evidence="6" key="2">
    <citation type="submission" date="2020-02" db="EMBL/GenBank/DDBJ databases">
        <authorList>
            <person name="Gilchrist C.L.M."/>
            <person name="Chooi Y.-H."/>
        </authorList>
    </citation>
    <scope>NUCLEOTIDE SEQUENCE</scope>
    <source>
        <strain evidence="6">MST-FP2251</strain>
    </source>
</reference>